<dbReference type="InterPro" id="IPR007813">
    <property type="entry name" value="PilN"/>
</dbReference>
<keyword evidence="1" id="KW-0472">Membrane</keyword>
<protein>
    <submittedName>
        <fullName evidence="2">Tfp pilus assembly protein PilN</fullName>
    </submittedName>
</protein>
<dbReference type="RefSeq" id="WP_085543321.1">
    <property type="nucleotide sequence ID" value="NZ_FXBB01000001.1"/>
</dbReference>
<dbReference type="Proteomes" id="UP000193355">
    <property type="component" value="Unassembled WGS sequence"/>
</dbReference>
<keyword evidence="1" id="KW-1133">Transmembrane helix</keyword>
<accession>A0A1X7I164</accession>
<dbReference type="InterPro" id="IPR052534">
    <property type="entry name" value="Extracell_DNA_Util/SecSys_Comp"/>
</dbReference>
<dbReference type="PANTHER" id="PTHR40278">
    <property type="entry name" value="DNA UTILIZATION PROTEIN HOFN"/>
    <property type="match status" value="1"/>
</dbReference>
<dbReference type="AlphaFoldDB" id="A0A1X7I164"/>
<gene>
    <name evidence="2" type="ORF">SAMN06275492_10113</name>
</gene>
<sequence length="182" mass="20396">MTKFNVLPEEYRVKDSTEKLNPLKLLFPVVMVSFLLISLLTLGVGSLKYVKLNHRLEGLILERDVLRAQGEKLIMELGRLKEKESVVVATTNLLKGDIPLLELFRQIELSLPGGVWLSSLSAEQEKAQLNGFSYNENDVVLFATGLMQSPIVGQVGFPNTRRVTRDGHSLVEFRLSCTLVMP</sequence>
<keyword evidence="1" id="KW-0812">Transmembrane</keyword>
<dbReference type="Pfam" id="PF05137">
    <property type="entry name" value="PilN"/>
    <property type="match status" value="1"/>
</dbReference>
<reference evidence="3" key="1">
    <citation type="submission" date="2017-04" db="EMBL/GenBank/DDBJ databases">
        <authorList>
            <person name="Varghese N."/>
            <person name="Submissions S."/>
        </authorList>
    </citation>
    <scope>NUCLEOTIDE SEQUENCE [LARGE SCALE GENOMIC DNA]</scope>
    <source>
        <strain evidence="3">USBA 82</strain>
    </source>
</reference>
<evidence type="ECO:0000313" key="2">
    <source>
        <dbReference type="EMBL" id="SMG08142.1"/>
    </source>
</evidence>
<dbReference type="OrthoDB" id="6439at2"/>
<feature type="transmembrane region" description="Helical" evidence="1">
    <location>
        <begin position="25"/>
        <end position="47"/>
    </location>
</feature>
<evidence type="ECO:0000256" key="1">
    <source>
        <dbReference type="SAM" id="Phobius"/>
    </source>
</evidence>
<organism evidence="2 3">
    <name type="scientific">Dethiosulfovibrio salsuginis</name>
    <dbReference type="NCBI Taxonomy" id="561720"/>
    <lineage>
        <taxon>Bacteria</taxon>
        <taxon>Thermotogati</taxon>
        <taxon>Synergistota</taxon>
        <taxon>Synergistia</taxon>
        <taxon>Synergistales</taxon>
        <taxon>Dethiosulfovibrionaceae</taxon>
        <taxon>Dethiosulfovibrio</taxon>
    </lineage>
</organism>
<dbReference type="STRING" id="561720.SAMN06275492_10113"/>
<name>A0A1X7I164_9BACT</name>
<proteinExistence type="predicted"/>
<keyword evidence="3" id="KW-1185">Reference proteome</keyword>
<dbReference type="EMBL" id="FXBB01000001">
    <property type="protein sequence ID" value="SMG08142.1"/>
    <property type="molecule type" value="Genomic_DNA"/>
</dbReference>
<evidence type="ECO:0000313" key="3">
    <source>
        <dbReference type="Proteomes" id="UP000193355"/>
    </source>
</evidence>
<dbReference type="PANTHER" id="PTHR40278:SF1">
    <property type="entry name" value="DNA UTILIZATION PROTEIN HOFN"/>
    <property type="match status" value="1"/>
</dbReference>